<dbReference type="PROSITE" id="PS00352">
    <property type="entry name" value="CSD_1"/>
    <property type="match status" value="1"/>
</dbReference>
<dbReference type="PANTHER" id="PTHR46565">
    <property type="entry name" value="COLD SHOCK DOMAIN PROTEIN 2"/>
    <property type="match status" value="1"/>
</dbReference>
<accession>A0A382KYN3</accession>
<dbReference type="AlphaFoldDB" id="A0A382KYN3"/>
<dbReference type="SMART" id="SM00357">
    <property type="entry name" value="CSP"/>
    <property type="match status" value="1"/>
</dbReference>
<evidence type="ECO:0000313" key="2">
    <source>
        <dbReference type="EMBL" id="SVC29576.1"/>
    </source>
</evidence>
<dbReference type="GO" id="GO:0003676">
    <property type="term" value="F:nucleic acid binding"/>
    <property type="evidence" value="ECO:0007669"/>
    <property type="project" value="InterPro"/>
</dbReference>
<reference evidence="2" key="1">
    <citation type="submission" date="2018-05" db="EMBL/GenBank/DDBJ databases">
        <authorList>
            <person name="Lanie J.A."/>
            <person name="Ng W.-L."/>
            <person name="Kazmierczak K.M."/>
            <person name="Andrzejewski T.M."/>
            <person name="Davidsen T.M."/>
            <person name="Wayne K.J."/>
            <person name="Tettelin H."/>
            <person name="Glass J.I."/>
            <person name="Rusch D."/>
            <person name="Podicherti R."/>
            <person name="Tsui H.-C.T."/>
            <person name="Winkler M.E."/>
        </authorList>
    </citation>
    <scope>NUCLEOTIDE SEQUENCE</scope>
</reference>
<proteinExistence type="predicted"/>
<organism evidence="2">
    <name type="scientific">marine metagenome</name>
    <dbReference type="NCBI Taxonomy" id="408172"/>
    <lineage>
        <taxon>unclassified sequences</taxon>
        <taxon>metagenomes</taxon>
        <taxon>ecological metagenomes</taxon>
    </lineage>
</organism>
<dbReference type="PRINTS" id="PR00050">
    <property type="entry name" value="COLDSHOCK"/>
</dbReference>
<dbReference type="CDD" id="cd04458">
    <property type="entry name" value="CSP_CDS"/>
    <property type="match status" value="1"/>
</dbReference>
<dbReference type="Pfam" id="PF00313">
    <property type="entry name" value="CSD"/>
    <property type="match status" value="1"/>
</dbReference>
<name>A0A382KYN3_9ZZZZ</name>
<dbReference type="InterPro" id="IPR012340">
    <property type="entry name" value="NA-bd_OB-fold"/>
</dbReference>
<evidence type="ECO:0000259" key="1">
    <source>
        <dbReference type="PROSITE" id="PS51857"/>
    </source>
</evidence>
<gene>
    <name evidence="2" type="ORF">METZ01_LOCUS282430</name>
</gene>
<feature type="domain" description="CSD" evidence="1">
    <location>
        <begin position="18"/>
        <end position="82"/>
    </location>
</feature>
<dbReference type="EMBL" id="UINC01083661">
    <property type="protein sequence ID" value="SVC29576.1"/>
    <property type="molecule type" value="Genomic_DNA"/>
</dbReference>
<dbReference type="PROSITE" id="PS51857">
    <property type="entry name" value="CSD_2"/>
    <property type="match status" value="1"/>
</dbReference>
<dbReference type="InterPro" id="IPR019844">
    <property type="entry name" value="CSD_CS"/>
</dbReference>
<protein>
    <recommendedName>
        <fullName evidence="1">CSD domain-containing protein</fullName>
    </recommendedName>
</protein>
<dbReference type="Gene3D" id="2.40.50.140">
    <property type="entry name" value="Nucleic acid-binding proteins"/>
    <property type="match status" value="1"/>
</dbReference>
<dbReference type="InterPro" id="IPR002059">
    <property type="entry name" value="CSP_DNA-bd"/>
</dbReference>
<feature type="non-terminal residue" evidence="2">
    <location>
        <position position="1"/>
    </location>
</feature>
<dbReference type="SUPFAM" id="SSF50249">
    <property type="entry name" value="Nucleic acid-binding proteins"/>
    <property type="match status" value="1"/>
</dbReference>
<dbReference type="InterPro" id="IPR011129">
    <property type="entry name" value="CSD"/>
</dbReference>
<sequence>GWMQLKSHSHLADIKVGRQQGLVKWFNPTKGFGFIEQDNGQDLFVHQSEIRLSGFRYLNKDDRVEYDIGLGKKGPIAQNVVRIKAAENEWDQNAEEEEPISKAS</sequence>
<dbReference type="PANTHER" id="PTHR46565:SF26">
    <property type="entry name" value="COLD SHOCK PROTEIN 2"/>
    <property type="match status" value="1"/>
</dbReference>